<name>A0A177K8N2_9MICO</name>
<dbReference type="SUPFAM" id="SSF51658">
    <property type="entry name" value="Xylose isomerase-like"/>
    <property type="match status" value="1"/>
</dbReference>
<dbReference type="RefSeq" id="WP_064003724.1">
    <property type="nucleotide sequence ID" value="NZ_LSTV01000005.1"/>
</dbReference>
<dbReference type="Proteomes" id="UP000076998">
    <property type="component" value="Unassembled WGS sequence"/>
</dbReference>
<dbReference type="InterPro" id="IPR036237">
    <property type="entry name" value="Xyl_isomerase-like_sf"/>
</dbReference>
<dbReference type="Pfam" id="PF01261">
    <property type="entry name" value="AP_endonuc_2"/>
    <property type="match status" value="1"/>
</dbReference>
<reference evidence="4 5" key="1">
    <citation type="submission" date="2016-02" db="EMBL/GenBank/DDBJ databases">
        <authorList>
            <person name="Wen L."/>
            <person name="He K."/>
            <person name="Yang H."/>
        </authorList>
    </citation>
    <scope>NUCLEOTIDE SEQUENCE [LARGE SCALE GENOMIC DNA]</scope>
    <source>
        <strain evidence="4 5">CD11_3</strain>
    </source>
</reference>
<proteinExistence type="predicted"/>
<dbReference type="AlphaFoldDB" id="A0A177K8N2"/>
<evidence type="ECO:0000313" key="5">
    <source>
        <dbReference type="Proteomes" id="UP000076998"/>
    </source>
</evidence>
<protein>
    <submittedName>
        <fullName evidence="4">Xylose isomerase</fullName>
    </submittedName>
</protein>
<evidence type="ECO:0000259" key="3">
    <source>
        <dbReference type="Pfam" id="PF01261"/>
    </source>
</evidence>
<sequence length="331" mass="36212">MSAWTADDWPIAAAALPFSGTLTDGRSVTEAGPDEWAVTLAEIADAGFDALDVTDSWLRLADLDAAGRADFLAVARETGVRPLSLSAIRRSVIDPRDGDENLAYSHRVLEAAASVGIGTVSFGLHRPLTAEQSAQLWFWTVDGPKDDPADWDLAVTRLRELGRHAEELGILMSLEMYEDTFLGTAASAVRLVEEIGFRGVGLNPDIGNLIRLHRPVESWLELCEQTLPYANFWHVKNYTRDEDVSRDFYTATPAPMVAGVIDYRRAMRIALANGFQGVICVENYGGDGLSVCADNRDYLRRHVLPRRPSAQLGSSRVRQLGGTGPQTGAER</sequence>
<evidence type="ECO:0000256" key="1">
    <source>
        <dbReference type="ARBA" id="ARBA00023277"/>
    </source>
</evidence>
<gene>
    <name evidence="4" type="ORF">AYL44_13110</name>
</gene>
<evidence type="ECO:0000313" key="4">
    <source>
        <dbReference type="EMBL" id="OAH48951.1"/>
    </source>
</evidence>
<dbReference type="Gene3D" id="3.20.20.150">
    <property type="entry name" value="Divalent-metal-dependent TIM barrel enzymes"/>
    <property type="match status" value="1"/>
</dbReference>
<feature type="domain" description="Xylose isomerase-like TIM barrel" evidence="3">
    <location>
        <begin position="40"/>
        <end position="284"/>
    </location>
</feature>
<dbReference type="PANTHER" id="PTHR12110:SF41">
    <property type="entry name" value="INOSOSE DEHYDRATASE"/>
    <property type="match status" value="1"/>
</dbReference>
<evidence type="ECO:0000256" key="2">
    <source>
        <dbReference type="SAM" id="MobiDB-lite"/>
    </source>
</evidence>
<dbReference type="InterPro" id="IPR013022">
    <property type="entry name" value="Xyl_isomerase-like_TIM-brl"/>
</dbReference>
<keyword evidence="4" id="KW-0413">Isomerase</keyword>
<dbReference type="GO" id="GO:0016853">
    <property type="term" value="F:isomerase activity"/>
    <property type="evidence" value="ECO:0007669"/>
    <property type="project" value="UniProtKB-KW"/>
</dbReference>
<dbReference type="PANTHER" id="PTHR12110">
    <property type="entry name" value="HYDROXYPYRUVATE ISOMERASE"/>
    <property type="match status" value="1"/>
</dbReference>
<accession>A0A177K8N2</accession>
<feature type="region of interest" description="Disordered" evidence="2">
    <location>
        <begin position="309"/>
        <end position="331"/>
    </location>
</feature>
<comment type="caution">
    <text evidence="4">The sequence shown here is derived from an EMBL/GenBank/DDBJ whole genome shotgun (WGS) entry which is preliminary data.</text>
</comment>
<dbReference type="EMBL" id="LSTV01000005">
    <property type="protein sequence ID" value="OAH48951.1"/>
    <property type="molecule type" value="Genomic_DNA"/>
</dbReference>
<dbReference type="InterPro" id="IPR050312">
    <property type="entry name" value="IolE/XylAMocC-like"/>
</dbReference>
<organism evidence="4 5">
    <name type="scientific">Microbacterium oleivorans</name>
    <dbReference type="NCBI Taxonomy" id="273677"/>
    <lineage>
        <taxon>Bacteria</taxon>
        <taxon>Bacillati</taxon>
        <taxon>Actinomycetota</taxon>
        <taxon>Actinomycetes</taxon>
        <taxon>Micrococcales</taxon>
        <taxon>Microbacteriaceae</taxon>
        <taxon>Microbacterium</taxon>
    </lineage>
</organism>
<keyword evidence="1" id="KW-0119">Carbohydrate metabolism</keyword>
<dbReference type="OrthoDB" id="3325478at2"/>